<name>A0A2G8JP60_STIJA</name>
<protein>
    <submittedName>
        <fullName evidence="1">Uncharacterized protein</fullName>
    </submittedName>
</protein>
<dbReference type="Proteomes" id="UP000230750">
    <property type="component" value="Unassembled WGS sequence"/>
</dbReference>
<reference evidence="1 2" key="1">
    <citation type="journal article" date="2017" name="PLoS Biol.">
        <title>The sea cucumber genome provides insights into morphological evolution and visceral regeneration.</title>
        <authorList>
            <person name="Zhang X."/>
            <person name="Sun L."/>
            <person name="Yuan J."/>
            <person name="Sun Y."/>
            <person name="Gao Y."/>
            <person name="Zhang L."/>
            <person name="Li S."/>
            <person name="Dai H."/>
            <person name="Hamel J.F."/>
            <person name="Liu C."/>
            <person name="Yu Y."/>
            <person name="Liu S."/>
            <person name="Lin W."/>
            <person name="Guo K."/>
            <person name="Jin S."/>
            <person name="Xu P."/>
            <person name="Storey K.B."/>
            <person name="Huan P."/>
            <person name="Zhang T."/>
            <person name="Zhou Y."/>
            <person name="Zhang J."/>
            <person name="Lin C."/>
            <person name="Li X."/>
            <person name="Xing L."/>
            <person name="Huo D."/>
            <person name="Sun M."/>
            <person name="Wang L."/>
            <person name="Mercier A."/>
            <person name="Li F."/>
            <person name="Yang H."/>
            <person name="Xiang J."/>
        </authorList>
    </citation>
    <scope>NUCLEOTIDE SEQUENCE [LARGE SCALE GENOMIC DNA]</scope>
    <source>
        <strain evidence="1">Shaxun</strain>
        <tissue evidence="1">Muscle</tissue>
    </source>
</reference>
<evidence type="ECO:0000313" key="2">
    <source>
        <dbReference type="Proteomes" id="UP000230750"/>
    </source>
</evidence>
<organism evidence="1 2">
    <name type="scientific">Stichopus japonicus</name>
    <name type="common">Sea cucumber</name>
    <dbReference type="NCBI Taxonomy" id="307972"/>
    <lineage>
        <taxon>Eukaryota</taxon>
        <taxon>Metazoa</taxon>
        <taxon>Echinodermata</taxon>
        <taxon>Eleutherozoa</taxon>
        <taxon>Echinozoa</taxon>
        <taxon>Holothuroidea</taxon>
        <taxon>Aspidochirotacea</taxon>
        <taxon>Aspidochirotida</taxon>
        <taxon>Stichopodidae</taxon>
        <taxon>Apostichopus</taxon>
    </lineage>
</organism>
<accession>A0A2G8JP60</accession>
<gene>
    <name evidence="1" type="ORF">BSL78_25674</name>
</gene>
<keyword evidence="2" id="KW-1185">Reference proteome</keyword>
<dbReference type="AlphaFoldDB" id="A0A2G8JP60"/>
<dbReference type="EMBL" id="MRZV01001492">
    <property type="protein sequence ID" value="PIK37495.1"/>
    <property type="molecule type" value="Genomic_DNA"/>
</dbReference>
<proteinExistence type="predicted"/>
<sequence>MQSYSCRRNTIERIDDSIVRKCLFLSYSKEFLKELYKVPLFVTTRLYLNAMEVTKQGNEHGDHCRISKILEAHVNSMEKHYVSKRNNKLCGKSEFSALRKTIGEAFYKGKRSIEYWQEERRNDSFQAALSIGLLKVDSNNVDPHHSKTTLSTVSPDNYVDAAYPFFKEFFVGHYFLQDLPGNMLSFQTKLTNDDFQLALMFASGISDDNTQQTQIFDALQKEAMWNVFIDYFHEVDLPVRQIIFNTIKKKVEITITKTEIPYHQHNIEDFLTYCKKENAPNGTFVFEGDFSVQFLRSLSLPNAERVVISKNKLEDNDILVIAKYIAKKINVLIQFHNCAMDTFSQETIAKLGKIVKKQAKFAIVYSTGDSWKIIDTQTIYNFEYGTLG</sequence>
<comment type="caution">
    <text evidence="1">The sequence shown here is derived from an EMBL/GenBank/DDBJ whole genome shotgun (WGS) entry which is preliminary data.</text>
</comment>
<evidence type="ECO:0000313" key="1">
    <source>
        <dbReference type="EMBL" id="PIK37495.1"/>
    </source>
</evidence>